<dbReference type="Proteomes" id="UP001642484">
    <property type="component" value="Unassembled WGS sequence"/>
</dbReference>
<accession>A0ABP0RK57</accession>
<dbReference type="EMBL" id="CAXAMN010026151">
    <property type="protein sequence ID" value="CAK9100979.1"/>
    <property type="molecule type" value="Genomic_DNA"/>
</dbReference>
<sequence>MQHQELCLHHKTSWTYKRLSLNDYVQDFACHALLANCKTTLANNARQSAYLYKQFKPTCSPDLYVEIAEKGAMLQGMLGGTFTPFPHVFLGVLCHNCGGLFYSDIGESTLPRSKFESSTFLMVVPTKSVPQDGI</sequence>
<name>A0ABP0RK57_9DINO</name>
<reference evidence="1 2" key="1">
    <citation type="submission" date="2024-02" db="EMBL/GenBank/DDBJ databases">
        <authorList>
            <person name="Chen Y."/>
            <person name="Shah S."/>
            <person name="Dougan E. K."/>
            <person name="Thang M."/>
            <person name="Chan C."/>
        </authorList>
    </citation>
    <scope>NUCLEOTIDE SEQUENCE [LARGE SCALE GENOMIC DNA]</scope>
</reference>
<evidence type="ECO:0000313" key="2">
    <source>
        <dbReference type="Proteomes" id="UP001642484"/>
    </source>
</evidence>
<comment type="caution">
    <text evidence="1">The sequence shown here is derived from an EMBL/GenBank/DDBJ whole genome shotgun (WGS) entry which is preliminary data.</text>
</comment>
<evidence type="ECO:0000313" key="1">
    <source>
        <dbReference type="EMBL" id="CAK9100979.1"/>
    </source>
</evidence>
<keyword evidence="2" id="KW-1185">Reference proteome</keyword>
<organism evidence="1 2">
    <name type="scientific">Durusdinium trenchii</name>
    <dbReference type="NCBI Taxonomy" id="1381693"/>
    <lineage>
        <taxon>Eukaryota</taxon>
        <taxon>Sar</taxon>
        <taxon>Alveolata</taxon>
        <taxon>Dinophyceae</taxon>
        <taxon>Suessiales</taxon>
        <taxon>Symbiodiniaceae</taxon>
        <taxon>Durusdinium</taxon>
    </lineage>
</organism>
<protein>
    <submittedName>
        <fullName evidence="1">Uncharacterized protein</fullName>
    </submittedName>
</protein>
<gene>
    <name evidence="1" type="ORF">CCMP2556_LOCUS47643</name>
</gene>
<proteinExistence type="predicted"/>